<dbReference type="EMBL" id="BPWL01000009">
    <property type="protein sequence ID" value="GJJ13871.1"/>
    <property type="molecule type" value="Genomic_DNA"/>
</dbReference>
<dbReference type="SUPFAM" id="SSF81296">
    <property type="entry name" value="E set domains"/>
    <property type="match status" value="1"/>
</dbReference>
<sequence length="939" mass="99292">MTQELCTEFCDSGDWIFSGVEFGQECYCGNVTLNGGANVTFSDCNIACVGNAEETCGGSSRLDFFWNGKQPPPPPITVPSFGLWESLGCYNDSVVARTLSLGVGVNGEMTVEACLTECQNSGFPLAVCDTKFENGGAPSGDDGCSSPCQGNSSELCGGANRLNVYNFTGVLTIPPTPPAGGGGGGAPAGPPPPPVKTGLPPDWTYFGCFVDNAFGRVLVDEIPDNANLTVEECVSTCAAANFTIAGLEFAVQCFCGNEIISGGVEATDPDDCNMLCGGNSSEACGAGNRLSVYSSNTNLTLLPVPVPQNTSLPGNWQYQVRDVSSDLTNGTRVFPYQLFFETNNSAEVCLNTCAAFGYPAAGMEFGDECWCGDVEDIAANGATLAPATDCSIACTGDPIHLCGGPLRLQLYEWVGSPPLNVWHTPEVTGWYEFFVPGVVVPLIATLGVNNKVTFLEKFGTGPPNSTGAYELDTSLVNDFDLAWRTMHVKTDVFCSGAVILPDKAGRVINVGGWSLQSTFGIRLYTPSGSPGVNGTTDWEENPQELTLQQGRWYPGTMIMANGSVLVVGGEAGSNGSPVPTLEILPPPAGGNTTVFLDFLLRTDPNNLYPFLIVLPGGGIFIIYYNEARILDEVTFDTLKTFPIIPGAVTGGGGGRTYPLEGTAVILPLHAPYTDPAEVLVCGGSTPGPGLALDNCVSIQPESDNATWALERMPFKRVMTCMTPLPDGTYLLLNGAQQGVAGFGLATDPELTALLYDPTQPIGQRISILNTTIVARLYHSEAILLQDGRVLVSGSDPNPDGGPFPEEYRIEVYIPPYLASGQIQPSFNISVTDWEYGGQYEITNVVTHQNAGTRISILGAVSSTHGNSFGARTLFPDFSCAGTSCTITSPPNAHIAPPGWYQLFVLDGNTPSWSSWIRIGGDPAELGNWPDFPDFTRPGV</sequence>
<dbReference type="InterPro" id="IPR037293">
    <property type="entry name" value="Gal_Oxidase_central_sf"/>
</dbReference>
<dbReference type="PANTHER" id="PTHR32208:SF105">
    <property type="entry name" value="COPPER RADICAL OXIDASE"/>
    <property type="match status" value="1"/>
</dbReference>
<feature type="domain" description="WSC" evidence="3">
    <location>
        <begin position="202"/>
        <end position="296"/>
    </location>
</feature>
<feature type="domain" description="WSC" evidence="3">
    <location>
        <begin position="317"/>
        <end position="414"/>
    </location>
</feature>
<dbReference type="SMART" id="SM00321">
    <property type="entry name" value="WSC"/>
    <property type="match status" value="4"/>
</dbReference>
<dbReference type="PROSITE" id="PS51212">
    <property type="entry name" value="WSC"/>
    <property type="match status" value="4"/>
</dbReference>
<dbReference type="Gene3D" id="2.130.10.80">
    <property type="entry name" value="Galactose oxidase/kelch, beta-propeller"/>
    <property type="match status" value="1"/>
</dbReference>
<dbReference type="PANTHER" id="PTHR32208">
    <property type="entry name" value="SECRETED PROTEIN-RELATED"/>
    <property type="match status" value="1"/>
</dbReference>
<dbReference type="Pfam" id="PF07250">
    <property type="entry name" value="Glyoxal_oxid_N"/>
    <property type="match status" value="1"/>
</dbReference>
<feature type="domain" description="WSC" evidence="3">
    <location>
        <begin position="1"/>
        <end position="68"/>
    </location>
</feature>
<evidence type="ECO:0000313" key="5">
    <source>
        <dbReference type="Proteomes" id="UP001050691"/>
    </source>
</evidence>
<dbReference type="CDD" id="cd02851">
    <property type="entry name" value="E_set_GO_C"/>
    <property type="match status" value="1"/>
</dbReference>
<feature type="domain" description="WSC" evidence="3">
    <location>
        <begin position="83"/>
        <end position="168"/>
    </location>
</feature>
<evidence type="ECO:0000259" key="3">
    <source>
        <dbReference type="PROSITE" id="PS51212"/>
    </source>
</evidence>
<evidence type="ECO:0000256" key="1">
    <source>
        <dbReference type="ARBA" id="ARBA00022729"/>
    </source>
</evidence>
<dbReference type="Pfam" id="PF09118">
    <property type="entry name" value="GO-like_E_set"/>
    <property type="match status" value="1"/>
</dbReference>
<comment type="caution">
    <text evidence="4">The sequence shown here is derived from an EMBL/GenBank/DDBJ whole genome shotgun (WGS) entry which is preliminary data.</text>
</comment>
<evidence type="ECO:0000256" key="2">
    <source>
        <dbReference type="SAM" id="MobiDB-lite"/>
    </source>
</evidence>
<keyword evidence="5" id="KW-1185">Reference proteome</keyword>
<dbReference type="Proteomes" id="UP001050691">
    <property type="component" value="Unassembled WGS sequence"/>
</dbReference>
<gene>
    <name evidence="4" type="ORF">Clacol_008128</name>
</gene>
<organism evidence="4 5">
    <name type="scientific">Clathrus columnatus</name>
    <dbReference type="NCBI Taxonomy" id="1419009"/>
    <lineage>
        <taxon>Eukaryota</taxon>
        <taxon>Fungi</taxon>
        <taxon>Dikarya</taxon>
        <taxon>Basidiomycota</taxon>
        <taxon>Agaricomycotina</taxon>
        <taxon>Agaricomycetes</taxon>
        <taxon>Phallomycetidae</taxon>
        <taxon>Phallales</taxon>
        <taxon>Clathraceae</taxon>
        <taxon>Clathrus</taxon>
    </lineage>
</organism>
<dbReference type="InterPro" id="IPR013783">
    <property type="entry name" value="Ig-like_fold"/>
</dbReference>
<dbReference type="SUPFAM" id="SSF50965">
    <property type="entry name" value="Galactose oxidase, central domain"/>
    <property type="match status" value="1"/>
</dbReference>
<dbReference type="InterPro" id="IPR015202">
    <property type="entry name" value="GO-like_E_set"/>
</dbReference>
<evidence type="ECO:0000313" key="4">
    <source>
        <dbReference type="EMBL" id="GJJ13871.1"/>
    </source>
</evidence>
<dbReference type="InterPro" id="IPR011043">
    <property type="entry name" value="Gal_Oxase/kelch_b-propeller"/>
</dbReference>
<feature type="region of interest" description="Disordered" evidence="2">
    <location>
        <begin position="176"/>
        <end position="196"/>
    </location>
</feature>
<keyword evidence="1" id="KW-0732">Signal</keyword>
<dbReference type="Gene3D" id="2.60.40.10">
    <property type="entry name" value="Immunoglobulins"/>
    <property type="match status" value="1"/>
</dbReference>
<reference evidence="4" key="1">
    <citation type="submission" date="2021-10" db="EMBL/GenBank/DDBJ databases">
        <title>De novo Genome Assembly of Clathrus columnatus (Basidiomycota, Fungi) Using Illumina and Nanopore Sequence Data.</title>
        <authorList>
            <person name="Ogiso-Tanaka E."/>
            <person name="Itagaki H."/>
            <person name="Hosoya T."/>
            <person name="Hosaka K."/>
        </authorList>
    </citation>
    <scope>NUCLEOTIDE SEQUENCE</scope>
    <source>
        <strain evidence="4">MO-923</strain>
    </source>
</reference>
<dbReference type="InterPro" id="IPR014756">
    <property type="entry name" value="Ig_E-set"/>
</dbReference>
<dbReference type="InterPro" id="IPR002889">
    <property type="entry name" value="WSC_carb-bd"/>
</dbReference>
<name>A0AAV5ALR5_9AGAM</name>
<proteinExistence type="predicted"/>
<dbReference type="InterPro" id="IPR009880">
    <property type="entry name" value="Glyoxal_oxidase_N"/>
</dbReference>
<accession>A0AAV5ALR5</accession>
<dbReference type="AlphaFoldDB" id="A0AAV5ALR5"/>
<dbReference type="Pfam" id="PF01822">
    <property type="entry name" value="WSC"/>
    <property type="match status" value="4"/>
</dbReference>
<protein>
    <recommendedName>
        <fullName evidence="3">WSC domain-containing protein</fullName>
    </recommendedName>
</protein>